<gene>
    <name evidence="2" type="ORF">AC812_16085</name>
</gene>
<evidence type="ECO:0000313" key="2">
    <source>
        <dbReference type="EMBL" id="KPL72348.1"/>
    </source>
</evidence>
<protein>
    <submittedName>
        <fullName evidence="2">Uncharacterized protein</fullName>
    </submittedName>
</protein>
<comment type="caution">
    <text evidence="2">The sequence shown here is derived from an EMBL/GenBank/DDBJ whole genome shotgun (WGS) entry which is preliminary data.</text>
</comment>
<feature type="transmembrane region" description="Helical" evidence="1">
    <location>
        <begin position="21"/>
        <end position="43"/>
    </location>
</feature>
<proteinExistence type="predicted"/>
<dbReference type="RefSeq" id="WP_061913487.1">
    <property type="nucleotide sequence ID" value="NZ_DF967971.1"/>
</dbReference>
<organism evidence="2 3">
    <name type="scientific">Bellilinea caldifistulae</name>
    <dbReference type="NCBI Taxonomy" id="360411"/>
    <lineage>
        <taxon>Bacteria</taxon>
        <taxon>Bacillati</taxon>
        <taxon>Chloroflexota</taxon>
        <taxon>Anaerolineae</taxon>
        <taxon>Anaerolineales</taxon>
        <taxon>Anaerolineaceae</taxon>
        <taxon>Bellilinea</taxon>
    </lineage>
</organism>
<reference evidence="2 3" key="1">
    <citation type="submission" date="2015-07" db="EMBL/GenBank/DDBJ databases">
        <title>Draft genome of Bellilinea caldifistulae DSM 17877.</title>
        <authorList>
            <person name="Hemp J."/>
            <person name="Ward L.M."/>
            <person name="Pace L.A."/>
            <person name="Fischer W.W."/>
        </authorList>
    </citation>
    <scope>NUCLEOTIDE SEQUENCE [LARGE SCALE GENOMIC DNA]</scope>
    <source>
        <strain evidence="2 3">GOMI-1</strain>
    </source>
</reference>
<dbReference type="Proteomes" id="UP000050514">
    <property type="component" value="Unassembled WGS sequence"/>
</dbReference>
<keyword evidence="1" id="KW-1133">Transmembrane helix</keyword>
<accession>A0A0P6XC12</accession>
<evidence type="ECO:0000313" key="3">
    <source>
        <dbReference type="Proteomes" id="UP000050514"/>
    </source>
</evidence>
<feature type="transmembrane region" description="Helical" evidence="1">
    <location>
        <begin position="55"/>
        <end position="76"/>
    </location>
</feature>
<dbReference type="AlphaFoldDB" id="A0A0P6XC12"/>
<keyword evidence="1" id="KW-0472">Membrane</keyword>
<keyword evidence="1" id="KW-0812">Transmembrane</keyword>
<evidence type="ECO:0000256" key="1">
    <source>
        <dbReference type="SAM" id="Phobius"/>
    </source>
</evidence>
<sequence length="109" mass="12139">MNQTYQQSEDTGKPFQGLRNLSVICSILGYLSFLGGFVMASMTSHNAYNSYDDPVLPFVLWFSVGFVGGIGYLIIADVLKLFVSAKENLDELLISAREIATHLREAREK</sequence>
<keyword evidence="3" id="KW-1185">Reference proteome</keyword>
<dbReference type="STRING" id="360411.AC812_16085"/>
<dbReference type="EMBL" id="LGHJ01000024">
    <property type="protein sequence ID" value="KPL72348.1"/>
    <property type="molecule type" value="Genomic_DNA"/>
</dbReference>
<name>A0A0P6XC12_9CHLR</name>